<dbReference type="GO" id="GO:0006508">
    <property type="term" value="P:proteolysis"/>
    <property type="evidence" value="ECO:0007669"/>
    <property type="project" value="UniProtKB-KW"/>
</dbReference>
<feature type="chain" id="PRO_5022886868" description="P/Homo B domain-containing protein" evidence="3">
    <location>
        <begin position="31"/>
        <end position="281"/>
    </location>
</feature>
<comment type="caution">
    <text evidence="5">The sequence shown here is derived from an EMBL/GenBank/DDBJ whole genome shotgun (WGS) entry which is preliminary data.</text>
</comment>
<evidence type="ECO:0000313" key="5">
    <source>
        <dbReference type="EMBL" id="TNM36548.1"/>
    </source>
</evidence>
<feature type="signal peptide" evidence="3">
    <location>
        <begin position="1"/>
        <end position="30"/>
    </location>
</feature>
<dbReference type="AlphaFoldDB" id="A0A5C4VL26"/>
<evidence type="ECO:0000256" key="1">
    <source>
        <dbReference type="ARBA" id="ARBA00022670"/>
    </source>
</evidence>
<name>A0A5C4VL26_9ACTN</name>
<dbReference type="Gene3D" id="2.60.120.260">
    <property type="entry name" value="Galactose-binding domain-like"/>
    <property type="match status" value="1"/>
</dbReference>
<dbReference type="GO" id="GO:0004252">
    <property type="term" value="F:serine-type endopeptidase activity"/>
    <property type="evidence" value="ECO:0007669"/>
    <property type="project" value="InterPro"/>
</dbReference>
<dbReference type="RefSeq" id="WP_139624733.1">
    <property type="nucleotide sequence ID" value="NZ_VDMP01000027.1"/>
</dbReference>
<dbReference type="Proteomes" id="UP000313231">
    <property type="component" value="Unassembled WGS sequence"/>
</dbReference>
<keyword evidence="6" id="KW-1185">Reference proteome</keyword>
<proteinExistence type="predicted"/>
<organism evidence="5 6">
    <name type="scientific">Nocardioides albidus</name>
    <dbReference type="NCBI Taxonomy" id="1517589"/>
    <lineage>
        <taxon>Bacteria</taxon>
        <taxon>Bacillati</taxon>
        <taxon>Actinomycetota</taxon>
        <taxon>Actinomycetes</taxon>
        <taxon>Propionibacteriales</taxon>
        <taxon>Nocardioidaceae</taxon>
        <taxon>Nocardioides</taxon>
    </lineage>
</organism>
<evidence type="ECO:0000256" key="3">
    <source>
        <dbReference type="SAM" id="SignalP"/>
    </source>
</evidence>
<dbReference type="EMBL" id="VDMP01000027">
    <property type="protein sequence ID" value="TNM36548.1"/>
    <property type="molecule type" value="Genomic_DNA"/>
</dbReference>
<accession>A0A5C4VL26</accession>
<gene>
    <name evidence="5" type="ORF">FHP29_20680</name>
</gene>
<evidence type="ECO:0000259" key="4">
    <source>
        <dbReference type="PROSITE" id="PS51829"/>
    </source>
</evidence>
<dbReference type="PROSITE" id="PS51829">
    <property type="entry name" value="P_HOMO_B"/>
    <property type="match status" value="1"/>
</dbReference>
<dbReference type="InterPro" id="IPR002884">
    <property type="entry name" value="P_dom"/>
</dbReference>
<protein>
    <recommendedName>
        <fullName evidence="4">P/Homo B domain-containing protein</fullName>
    </recommendedName>
</protein>
<feature type="domain" description="P/Homo B" evidence="4">
    <location>
        <begin position="24"/>
        <end position="203"/>
    </location>
</feature>
<reference evidence="5 6" key="1">
    <citation type="journal article" date="2016" name="Int. J. Syst. Evol. Microbiol.">
        <title>Nocardioides albidus sp. nov., an actinobacterium isolated from garden soil.</title>
        <authorList>
            <person name="Singh H."/>
            <person name="Du J."/>
            <person name="Trinh H."/>
            <person name="Won K."/>
            <person name="Yang J.E."/>
            <person name="Yin C."/>
            <person name="Kook M."/>
            <person name="Yi T.H."/>
        </authorList>
    </citation>
    <scope>NUCLEOTIDE SEQUENCE [LARGE SCALE GENOMIC DNA]</scope>
    <source>
        <strain evidence="5 6">CCTCC AB 2015297</strain>
    </source>
</reference>
<keyword evidence="2" id="KW-0378">Hydrolase</keyword>
<keyword evidence="1" id="KW-0645">Protease</keyword>
<dbReference type="OrthoDB" id="3772832at2"/>
<keyword evidence="3" id="KW-0732">Signal</keyword>
<evidence type="ECO:0000256" key="2">
    <source>
        <dbReference type="ARBA" id="ARBA00022801"/>
    </source>
</evidence>
<evidence type="ECO:0000313" key="6">
    <source>
        <dbReference type="Proteomes" id="UP000313231"/>
    </source>
</evidence>
<sequence length="281" mass="29325">MRRLALTTAGVIALGSLTALTGLTATPALAAVRTVTYPLPVVVPDAGSTTATLDVANLPGTITDVDVVLNNVHYSYPQDLDLYLRAPGSTKVVKLLSDVCGTSVTPLAGSVLTVDDEAGISFPVASACPTGSYRPTNADTVGDTDLVPPGTTFAASLSAFDGGNPNGAWTLYASDDLGLFSGQLAGGFSLVVTTDDAPGHTTITSHPRKRTRSHRATIGFSADKTNVTFQCKVDDKAWKACTSPLTLKRLKVGKHKVRVRSVGASGQLEATPAVFKWRVRR</sequence>